<organism evidence="1 2">
    <name type="scientific">Nocardia terpenica</name>
    <dbReference type="NCBI Taxonomy" id="455432"/>
    <lineage>
        <taxon>Bacteria</taxon>
        <taxon>Bacillati</taxon>
        <taxon>Actinomycetota</taxon>
        <taxon>Actinomycetes</taxon>
        <taxon>Mycobacteriales</taxon>
        <taxon>Nocardiaceae</taxon>
        <taxon>Nocardia</taxon>
    </lineage>
</organism>
<sequence>MDQIGFADTVTSRCTYYRRTCGLPAGIQPQTGRIVLRVGVIGAITMPATLGLRVRDDLLHRRNILGPIISHLRSRRWTYLVRPDLPQDLSLFAELFRLDVSIVPTGGEIALPSPQDAEAGFRQWIAPPRDTFRPSGRVIIDQITTTMGRGPL</sequence>
<keyword evidence="1" id="KW-0804">Transcription</keyword>
<evidence type="ECO:0000313" key="1">
    <source>
        <dbReference type="EMBL" id="ATL66375.1"/>
    </source>
</evidence>
<dbReference type="RefSeq" id="WP_098693576.1">
    <property type="nucleotide sequence ID" value="NZ_CP023778.1"/>
</dbReference>
<reference evidence="1 2" key="1">
    <citation type="submission" date="2017-10" db="EMBL/GenBank/DDBJ databases">
        <title>Comparative genomics between pathogenic Norcardia.</title>
        <authorList>
            <person name="Zeng L."/>
        </authorList>
    </citation>
    <scope>NUCLEOTIDE SEQUENCE [LARGE SCALE GENOMIC DNA]</scope>
    <source>
        <strain evidence="1 2">NC_YFY_NT001</strain>
    </source>
</reference>
<dbReference type="GO" id="GO:0000428">
    <property type="term" value="C:DNA-directed RNA polymerase complex"/>
    <property type="evidence" value="ECO:0007669"/>
    <property type="project" value="UniProtKB-KW"/>
</dbReference>
<dbReference type="Proteomes" id="UP000221961">
    <property type="component" value="Chromosome"/>
</dbReference>
<proteinExistence type="predicted"/>
<gene>
    <name evidence="1" type="ORF">CRH09_09325</name>
</gene>
<dbReference type="GeneID" id="88357608"/>
<protein>
    <submittedName>
        <fullName evidence="1">DNA-directed RNA polymerase subunit beta</fullName>
    </submittedName>
</protein>
<keyword evidence="1" id="KW-0240">DNA-directed RNA polymerase</keyword>
<dbReference type="EMBL" id="CP023778">
    <property type="protein sequence ID" value="ATL66375.1"/>
    <property type="molecule type" value="Genomic_DNA"/>
</dbReference>
<accession>A0A291RGC1</accession>
<dbReference type="AlphaFoldDB" id="A0A291RGC1"/>
<dbReference type="KEGG" id="ntp:CRH09_09325"/>
<name>A0A291RGC1_9NOCA</name>
<evidence type="ECO:0000313" key="2">
    <source>
        <dbReference type="Proteomes" id="UP000221961"/>
    </source>
</evidence>